<dbReference type="GO" id="GO:0006879">
    <property type="term" value="P:intracellular iron ion homeostasis"/>
    <property type="evidence" value="ECO:0007669"/>
    <property type="project" value="UniProtKB-KW"/>
</dbReference>
<dbReference type="AlphaFoldDB" id="A0A183ID05"/>
<dbReference type="Gene3D" id="1.20.1260.10">
    <property type="match status" value="1"/>
</dbReference>
<evidence type="ECO:0000256" key="1">
    <source>
        <dbReference type="ARBA" id="ARBA00007513"/>
    </source>
</evidence>
<feature type="domain" description="Ferritin-like diiron" evidence="7">
    <location>
        <begin position="14"/>
        <end position="163"/>
    </location>
</feature>
<dbReference type="PANTHER" id="PTHR11431:SF75">
    <property type="entry name" value="FERRITIN"/>
    <property type="match status" value="1"/>
</dbReference>
<dbReference type="InterPro" id="IPR012347">
    <property type="entry name" value="Ferritin-like"/>
</dbReference>
<dbReference type="GO" id="GO:0006826">
    <property type="term" value="P:iron ion transport"/>
    <property type="evidence" value="ECO:0007669"/>
    <property type="project" value="InterPro"/>
</dbReference>
<feature type="binding site" evidence="5">
    <location>
        <position position="145"/>
    </location>
    <ligand>
        <name>Fe cation</name>
        <dbReference type="ChEBI" id="CHEBI:24875"/>
        <label>1</label>
    </ligand>
</feature>
<evidence type="ECO:0000256" key="6">
    <source>
        <dbReference type="RuleBase" id="RU361145"/>
    </source>
</evidence>
<dbReference type="InterPro" id="IPR009040">
    <property type="entry name" value="Ferritin-like_diiron"/>
</dbReference>
<dbReference type="EC" id="1.16.3.1" evidence="6"/>
<evidence type="ECO:0000256" key="5">
    <source>
        <dbReference type="PIRSR" id="PIRSR601519-1"/>
    </source>
</evidence>
<sequence>MSVQAEGNVSVIRQNFHLESEAGINRQINLELHASYVYLAMATYFDRDDVALPGFVKFFMKSSDDEREHAKKFIKYQNKRGGRVVMHKIEQPPKDTWASCVEAMEDALALERMVNQSLMDLHKIASSHEDANMCDFLETEYLAEQVESMKQIAGYITNLKRAGRGLGEYCFDRETLNAE</sequence>
<dbReference type="Proteomes" id="UP000270296">
    <property type="component" value="Unassembled WGS sequence"/>
</dbReference>
<comment type="similarity">
    <text evidence="1 6">Belongs to the ferritin family.</text>
</comment>
<keyword evidence="6" id="KW-0560">Oxidoreductase</keyword>
<evidence type="ECO:0000313" key="9">
    <source>
        <dbReference type="Proteomes" id="UP000270296"/>
    </source>
</evidence>
<evidence type="ECO:0000256" key="3">
    <source>
        <dbReference type="ARBA" id="ARBA00022723"/>
    </source>
</evidence>
<reference evidence="8 9" key="2">
    <citation type="submission" date="2018-11" db="EMBL/GenBank/DDBJ databases">
        <authorList>
            <consortium name="Pathogen Informatics"/>
        </authorList>
    </citation>
    <scope>NUCLEOTIDE SEQUENCE [LARGE SCALE GENOMIC DNA]</scope>
</reference>
<keyword evidence="4 5" id="KW-0408">Iron</keyword>
<comment type="catalytic activity">
    <reaction evidence="6">
        <text>4 Fe(2+) + O2 + 4 H(+) = 4 Fe(3+) + 2 H2O</text>
        <dbReference type="Rhea" id="RHEA:11148"/>
        <dbReference type="ChEBI" id="CHEBI:15377"/>
        <dbReference type="ChEBI" id="CHEBI:15378"/>
        <dbReference type="ChEBI" id="CHEBI:15379"/>
        <dbReference type="ChEBI" id="CHEBI:29033"/>
        <dbReference type="ChEBI" id="CHEBI:29034"/>
        <dbReference type="EC" id="1.16.3.1"/>
    </reaction>
</comment>
<dbReference type="OrthoDB" id="186462at2759"/>
<comment type="function">
    <text evidence="6">Stores iron in a soluble, non-toxic, readily available form. Important for iron homeostasis. Iron is taken up in the ferrous form and deposited as ferric hydroxides after oxidation.</text>
</comment>
<name>A0A183ID05_9BILA</name>
<feature type="binding site" evidence="5">
    <location>
        <position position="31"/>
    </location>
    <ligand>
        <name>Fe cation</name>
        <dbReference type="ChEBI" id="CHEBI:24875"/>
        <label>1</label>
    </ligand>
</feature>
<evidence type="ECO:0000313" key="10">
    <source>
        <dbReference type="WBParaSite" id="SBAD_0000157001-mRNA-1"/>
    </source>
</evidence>
<dbReference type="PANTHER" id="PTHR11431">
    <property type="entry name" value="FERRITIN"/>
    <property type="match status" value="1"/>
</dbReference>
<evidence type="ECO:0000259" key="7">
    <source>
        <dbReference type="PROSITE" id="PS50905"/>
    </source>
</evidence>
<dbReference type="InterPro" id="IPR014034">
    <property type="entry name" value="Ferritin_CS"/>
</dbReference>
<feature type="binding site" evidence="5">
    <location>
        <position position="111"/>
    </location>
    <ligand>
        <name>Fe cation</name>
        <dbReference type="ChEBI" id="CHEBI:24875"/>
        <label>1</label>
    </ligand>
</feature>
<dbReference type="InterPro" id="IPR001519">
    <property type="entry name" value="Ferritin"/>
</dbReference>
<dbReference type="EMBL" id="UZAM01006846">
    <property type="protein sequence ID" value="VDO94536.1"/>
    <property type="molecule type" value="Genomic_DNA"/>
</dbReference>
<dbReference type="FunFam" id="1.20.1260.10:FF:000002">
    <property type="entry name" value="Ferritin, mitochondrial"/>
    <property type="match status" value="1"/>
</dbReference>
<feature type="binding site" evidence="5">
    <location>
        <position position="69"/>
    </location>
    <ligand>
        <name>Fe cation</name>
        <dbReference type="ChEBI" id="CHEBI:24875"/>
        <label>1</label>
    </ligand>
</feature>
<dbReference type="PROSITE" id="PS50905">
    <property type="entry name" value="FERRITIN_LIKE"/>
    <property type="match status" value="1"/>
</dbReference>
<dbReference type="InterPro" id="IPR009078">
    <property type="entry name" value="Ferritin-like_SF"/>
</dbReference>
<dbReference type="PROSITE" id="PS00204">
    <property type="entry name" value="FERRITIN_2"/>
    <property type="match status" value="1"/>
</dbReference>
<dbReference type="CDD" id="cd01056">
    <property type="entry name" value="Euk_Ferritin"/>
    <property type="match status" value="1"/>
</dbReference>
<keyword evidence="9" id="KW-1185">Reference proteome</keyword>
<dbReference type="WBParaSite" id="SBAD_0000157001-mRNA-1">
    <property type="protein sequence ID" value="SBAD_0000157001-mRNA-1"/>
    <property type="gene ID" value="SBAD_0000157001"/>
</dbReference>
<dbReference type="GO" id="GO:0004322">
    <property type="term" value="F:ferroxidase activity"/>
    <property type="evidence" value="ECO:0007669"/>
    <property type="project" value="UniProtKB-EC"/>
</dbReference>
<dbReference type="GO" id="GO:0008198">
    <property type="term" value="F:ferrous iron binding"/>
    <property type="evidence" value="ECO:0007669"/>
    <property type="project" value="TreeGrafter"/>
</dbReference>
<keyword evidence="2 6" id="KW-0409">Iron storage</keyword>
<dbReference type="InterPro" id="IPR008331">
    <property type="entry name" value="Ferritin_DPS_dom"/>
</dbReference>
<feature type="binding site" evidence="5">
    <location>
        <position position="66"/>
    </location>
    <ligand>
        <name>Fe cation</name>
        <dbReference type="ChEBI" id="CHEBI:24875"/>
        <label>1</label>
    </ligand>
</feature>
<keyword evidence="3 5" id="KW-0479">Metal-binding</keyword>
<dbReference type="GO" id="GO:0008199">
    <property type="term" value="F:ferric iron binding"/>
    <property type="evidence" value="ECO:0007669"/>
    <property type="project" value="InterPro"/>
</dbReference>
<evidence type="ECO:0000256" key="4">
    <source>
        <dbReference type="ARBA" id="ARBA00023004"/>
    </source>
</evidence>
<evidence type="ECO:0000313" key="8">
    <source>
        <dbReference type="EMBL" id="VDO94536.1"/>
    </source>
</evidence>
<proteinExistence type="inferred from homology"/>
<evidence type="ECO:0000256" key="2">
    <source>
        <dbReference type="ARBA" id="ARBA00022434"/>
    </source>
</evidence>
<dbReference type="Pfam" id="PF00210">
    <property type="entry name" value="Ferritin"/>
    <property type="match status" value="1"/>
</dbReference>
<dbReference type="GO" id="GO:0005737">
    <property type="term" value="C:cytoplasm"/>
    <property type="evidence" value="ECO:0007669"/>
    <property type="project" value="TreeGrafter"/>
</dbReference>
<protein>
    <recommendedName>
        <fullName evidence="6">Ferritin</fullName>
        <ecNumber evidence="6">1.16.3.1</ecNumber>
    </recommendedName>
</protein>
<reference evidence="10" key="1">
    <citation type="submission" date="2016-06" db="UniProtKB">
        <authorList>
            <consortium name="WormBaseParasite"/>
        </authorList>
    </citation>
    <scope>IDENTIFICATION</scope>
</reference>
<dbReference type="SUPFAM" id="SSF47240">
    <property type="entry name" value="Ferritin-like"/>
    <property type="match status" value="1"/>
</dbReference>
<gene>
    <name evidence="8" type="ORF">SBAD_LOCUS1499</name>
</gene>
<accession>A0A183ID05</accession>
<organism evidence="10">
    <name type="scientific">Soboliphyme baturini</name>
    <dbReference type="NCBI Taxonomy" id="241478"/>
    <lineage>
        <taxon>Eukaryota</taxon>
        <taxon>Metazoa</taxon>
        <taxon>Ecdysozoa</taxon>
        <taxon>Nematoda</taxon>
        <taxon>Enoplea</taxon>
        <taxon>Dorylaimia</taxon>
        <taxon>Dioctophymatida</taxon>
        <taxon>Dioctophymatoidea</taxon>
        <taxon>Soboliphymatidae</taxon>
        <taxon>Soboliphyme</taxon>
    </lineage>
</organism>